<organism evidence="2 3">
    <name type="scientific">Monilinia fructigena</name>
    <dbReference type="NCBI Taxonomy" id="38457"/>
    <lineage>
        <taxon>Eukaryota</taxon>
        <taxon>Fungi</taxon>
        <taxon>Dikarya</taxon>
        <taxon>Ascomycota</taxon>
        <taxon>Pezizomycotina</taxon>
        <taxon>Leotiomycetes</taxon>
        <taxon>Helotiales</taxon>
        <taxon>Sclerotiniaceae</taxon>
        <taxon>Monilinia</taxon>
    </lineage>
</organism>
<sequence length="80" mass="9193">MDTKLQVLISLMNGEDGAPCPSWKKTLDDMIQQMEKIIEDIRKKMVVSGIEDMDIDDYDPRDEDDIPTDNEMDYIADQPA</sequence>
<evidence type="ECO:0000313" key="2">
    <source>
        <dbReference type="EMBL" id="RAL61290.1"/>
    </source>
</evidence>
<comment type="caution">
    <text evidence="2">The sequence shown here is derived from an EMBL/GenBank/DDBJ whole genome shotgun (WGS) entry which is preliminary data.</text>
</comment>
<reference evidence="2 3" key="1">
    <citation type="submission" date="2018-06" db="EMBL/GenBank/DDBJ databases">
        <title>Genome Sequence of the Brown Rot Fungal Pathogen Monilinia fructigena.</title>
        <authorList>
            <person name="Landi L."/>
            <person name="De Miccolis Angelini R.M."/>
            <person name="Pollastro S."/>
            <person name="Abate D."/>
            <person name="Faretra F."/>
            <person name="Romanazzi G."/>
        </authorList>
    </citation>
    <scope>NUCLEOTIDE SEQUENCE [LARGE SCALE GENOMIC DNA]</scope>
    <source>
        <strain evidence="2 3">Mfrg269</strain>
    </source>
</reference>
<dbReference type="Proteomes" id="UP000249056">
    <property type="component" value="Unassembled WGS sequence"/>
</dbReference>
<feature type="region of interest" description="Disordered" evidence="1">
    <location>
        <begin position="53"/>
        <end position="80"/>
    </location>
</feature>
<proteinExistence type="predicted"/>
<gene>
    <name evidence="2" type="ORF">DID88_010369</name>
</gene>
<dbReference type="AlphaFoldDB" id="A0A395ILZ0"/>
<feature type="compositionally biased region" description="Acidic residues" evidence="1">
    <location>
        <begin position="53"/>
        <end position="74"/>
    </location>
</feature>
<keyword evidence="3" id="KW-1185">Reference proteome</keyword>
<name>A0A395ILZ0_9HELO</name>
<accession>A0A395ILZ0</accession>
<evidence type="ECO:0000313" key="3">
    <source>
        <dbReference type="Proteomes" id="UP000249056"/>
    </source>
</evidence>
<evidence type="ECO:0000256" key="1">
    <source>
        <dbReference type="SAM" id="MobiDB-lite"/>
    </source>
</evidence>
<protein>
    <submittedName>
        <fullName evidence="2">Uncharacterized protein</fullName>
    </submittedName>
</protein>
<dbReference type="OrthoDB" id="10254945at2759"/>
<dbReference type="EMBL" id="QKRW01000033">
    <property type="protein sequence ID" value="RAL61290.1"/>
    <property type="molecule type" value="Genomic_DNA"/>
</dbReference>